<feature type="domain" description="NTP pyrophosphohydrolase MazG-like" evidence="1">
    <location>
        <begin position="38"/>
        <end position="106"/>
    </location>
</feature>
<proteinExistence type="predicted"/>
<keyword evidence="3" id="KW-1185">Reference proteome</keyword>
<dbReference type="Pfam" id="PF03819">
    <property type="entry name" value="MazG"/>
    <property type="match status" value="1"/>
</dbReference>
<organism evidence="2 3">
    <name type="scientific">Hamadaea flava</name>
    <dbReference type="NCBI Taxonomy" id="1742688"/>
    <lineage>
        <taxon>Bacteria</taxon>
        <taxon>Bacillati</taxon>
        <taxon>Actinomycetota</taxon>
        <taxon>Actinomycetes</taxon>
        <taxon>Micromonosporales</taxon>
        <taxon>Micromonosporaceae</taxon>
        <taxon>Hamadaea</taxon>
    </lineage>
</organism>
<dbReference type="InterPro" id="IPR004518">
    <property type="entry name" value="MazG-like_dom"/>
</dbReference>
<reference evidence="3" key="1">
    <citation type="journal article" date="2019" name="Int. J. Syst. Evol. Microbiol.">
        <title>The Global Catalogue of Microorganisms (GCM) 10K type strain sequencing project: providing services to taxonomists for standard genome sequencing and annotation.</title>
        <authorList>
            <consortium name="The Broad Institute Genomics Platform"/>
            <consortium name="The Broad Institute Genome Sequencing Center for Infectious Disease"/>
            <person name="Wu L."/>
            <person name="Ma J."/>
        </authorList>
    </citation>
    <scope>NUCLEOTIDE SEQUENCE [LARGE SCALE GENOMIC DNA]</scope>
    <source>
        <strain evidence="3">CGMCC 4.7289</strain>
    </source>
</reference>
<sequence>MTDQNSSDAFDFSAYQAAAARTGAPIATDHPIVYPTLGLANEAGEVAGKVKKIFRDRQGVVTDADREALTMELGDVLWYLSELCTRLDIRLEDVAARNIAKLADRASRGVLHGDGDAR</sequence>
<name>A0ABV8LW47_9ACTN</name>
<dbReference type="Proteomes" id="UP001595816">
    <property type="component" value="Unassembled WGS sequence"/>
</dbReference>
<gene>
    <name evidence="2" type="ORF">ACFOZ4_28810</name>
</gene>
<evidence type="ECO:0000313" key="2">
    <source>
        <dbReference type="EMBL" id="MFC4134631.1"/>
    </source>
</evidence>
<protein>
    <submittedName>
        <fullName evidence="2">Nucleoside triphosphate pyrophosphohydrolase family protein</fullName>
    </submittedName>
</protein>
<evidence type="ECO:0000259" key="1">
    <source>
        <dbReference type="Pfam" id="PF03819"/>
    </source>
</evidence>
<dbReference type="CDD" id="cd11541">
    <property type="entry name" value="NTP-PPase_u4"/>
    <property type="match status" value="1"/>
</dbReference>
<dbReference type="SUPFAM" id="SSF101386">
    <property type="entry name" value="all-alpha NTP pyrophosphatases"/>
    <property type="match status" value="1"/>
</dbReference>
<dbReference type="RefSeq" id="WP_253761224.1">
    <property type="nucleotide sequence ID" value="NZ_JAMZDZ010000001.1"/>
</dbReference>
<dbReference type="PIRSF" id="PIRSF006639">
    <property type="entry name" value="UCP006639_pph"/>
    <property type="match status" value="1"/>
</dbReference>
<dbReference type="EMBL" id="JBHSAY010000015">
    <property type="protein sequence ID" value="MFC4134631.1"/>
    <property type="molecule type" value="Genomic_DNA"/>
</dbReference>
<evidence type="ECO:0000313" key="3">
    <source>
        <dbReference type="Proteomes" id="UP001595816"/>
    </source>
</evidence>
<dbReference type="Gene3D" id="1.10.287.1080">
    <property type="entry name" value="MazG-like"/>
    <property type="match status" value="1"/>
</dbReference>
<comment type="caution">
    <text evidence="2">The sequence shown here is derived from an EMBL/GenBank/DDBJ whole genome shotgun (WGS) entry which is preliminary data.</text>
</comment>
<dbReference type="InterPro" id="IPR011379">
    <property type="entry name" value="MazG-related_GP37"/>
</dbReference>
<accession>A0ABV8LW47</accession>